<sequence length="1267" mass="139678">MSFPSAILRPALGQVAQIGTLYDASTDRFLQDCLFAANYQPHRSVVQATQYSTPRESKTIGSVADAFGGKFKLLGIPDSLGASVMGGLLELDGGGSDSAAFLARKEVGSTEAQVALLHRSFVLSEWIKLKSPDLGRSIDRGLLRHLVATHVVVAIDWGVETVVSINLASNTASNKDRSAASEIVTKAAEFLKSSPEANGSLQNPLPSVIAGQVFDISVYSNTLSTVVRTDNLNEAAKAISQSAGLVHPSRDALPGVSQQGRKNRGMPVRYRLLPIDDFRAAFVGPKLVRIEPQCFEYFSASLENLLAAYRSFAEYKGFLETNQRYAQASHVSTVNALVKNLETSISSLKAQYGSALREVRAGRESMTTLDALCESAAVAAARLCSEADVVGQERYKVEFIARAVGSGATYLSYDEKATPAALTSFLAKNSPNDNEAYVLSFSLDGMLYSESWAGNEALVMEMLGTGAPVLLLDYDASGKRPDGPRLAQYAEKIEVTRDVLGEREFLVDKCLARSADRSSYSKNARPPIARRVVRIPCPKPGCDEDPPAVHSWLCAKCHHVLEYGYSDAFIYCECGHSPFATFEFRCSNAARHGSAYVAYADRSRLEQLLQALPSSDYINILLLGETGVGKSTFINAFINYISFDNLDDALQNDQLHWVIPCSFSTQVMDRTRPGGKITEHRIVVGKRDDESDGSRGNSATQQTSVYPINIGAKTIRLIDTPGVGDTRGPAADRKNMADILATINSYDELHGIIILLKSNNARLTVTFRFCIQELLTHLHRDALHNIVFGFTNTRISNYTPGDTFGPLKTLLEQHPDIVLPLNGDTTYCFDSESFRYLAARRQGIEMENEDSFRRSWAHSSDEANRLMSYFRSRQPHLVTNTISLNGTRQLILGLTKPMAEITQLIQQNITQGQAQEKILNDGRLAGNDLRKRLQFQKQLLRHRSLAKPRTVCADRSCIEVRDNGSGQKVTVYKAHCHPECYLEGVRVEAIGQPGLINCWAFGGTMCRQCGHHWRNHLHVMYELEPYTTTMTDPAIQKQLNSNANDARVREQALTSIKKLIAEYQQEHDQVQRAAALFGAYLKAKSIATHNDATAEYLEGMIRLETEVSAVSGDKTRLDALRQDLRYHEELVLALTQGDKLPDDWEGVDTTLNESSIDKLVQGLYGLKHFGALLRDVHQTVKQSHQATYRERPYHVRQQKRRGASPVRKPNGGGRGASYMPNMGNISARVASAFGYKTKPYRDGGGSRTASSRGNTWGSNVASAQIRV</sequence>
<evidence type="ECO:0000313" key="6">
    <source>
        <dbReference type="Proteomes" id="UP001174936"/>
    </source>
</evidence>
<evidence type="ECO:0008006" key="7">
    <source>
        <dbReference type="Google" id="ProtNLM"/>
    </source>
</evidence>
<dbReference type="Pfam" id="PF24676">
    <property type="entry name" value="DUF7656"/>
    <property type="match status" value="1"/>
</dbReference>
<gene>
    <name evidence="5" type="ORF">B0T16DRAFT_315380</name>
</gene>
<dbReference type="PROSITE" id="PS00675">
    <property type="entry name" value="SIGMA54_INTERACT_1"/>
    <property type="match status" value="1"/>
</dbReference>
<accession>A0AA39YSE8</accession>
<feature type="domain" description="DUF8206" evidence="4">
    <location>
        <begin position="945"/>
        <end position="1022"/>
    </location>
</feature>
<feature type="domain" description="SNTX MACPF/CDC-like" evidence="2">
    <location>
        <begin position="6"/>
        <end position="282"/>
    </location>
</feature>
<dbReference type="InterPro" id="IPR058519">
    <property type="entry name" value="DUF8206"/>
</dbReference>
<dbReference type="PANTHER" id="PTHR32046:SF11">
    <property type="entry name" value="IMMUNE-ASSOCIATED NUCLEOTIDE-BINDING PROTEIN 10-LIKE"/>
    <property type="match status" value="1"/>
</dbReference>
<evidence type="ECO:0000313" key="5">
    <source>
        <dbReference type="EMBL" id="KAK0656595.1"/>
    </source>
</evidence>
<evidence type="ECO:0000259" key="4">
    <source>
        <dbReference type="Pfam" id="PF26633"/>
    </source>
</evidence>
<dbReference type="InterPro" id="IPR025662">
    <property type="entry name" value="Sigma_54_int_dom_ATP-bd_1"/>
</dbReference>
<proteinExistence type="predicted"/>
<dbReference type="Proteomes" id="UP001174936">
    <property type="component" value="Unassembled WGS sequence"/>
</dbReference>
<keyword evidence="6" id="KW-1185">Reference proteome</keyword>
<dbReference type="InterPro" id="IPR056072">
    <property type="entry name" value="SNTX_MACPF/CDC-like_dom"/>
</dbReference>
<comment type="caution">
    <text evidence="5">The sequence shown here is derived from an EMBL/GenBank/DDBJ whole genome shotgun (WGS) entry which is preliminary data.</text>
</comment>
<evidence type="ECO:0000259" key="2">
    <source>
        <dbReference type="Pfam" id="PF24674"/>
    </source>
</evidence>
<dbReference type="Pfam" id="PF26633">
    <property type="entry name" value="DUF8206"/>
    <property type="match status" value="1"/>
</dbReference>
<feature type="domain" description="DUF7656" evidence="3">
    <location>
        <begin position="403"/>
        <end position="503"/>
    </location>
</feature>
<dbReference type="AlphaFoldDB" id="A0AA39YSE8"/>
<evidence type="ECO:0000259" key="3">
    <source>
        <dbReference type="Pfam" id="PF24676"/>
    </source>
</evidence>
<dbReference type="SUPFAM" id="SSF52540">
    <property type="entry name" value="P-loop containing nucleoside triphosphate hydrolases"/>
    <property type="match status" value="1"/>
</dbReference>
<evidence type="ECO:0000256" key="1">
    <source>
        <dbReference type="SAM" id="MobiDB-lite"/>
    </source>
</evidence>
<reference evidence="5" key="1">
    <citation type="submission" date="2023-06" db="EMBL/GenBank/DDBJ databases">
        <title>Genome-scale phylogeny and comparative genomics of the fungal order Sordariales.</title>
        <authorList>
            <consortium name="Lawrence Berkeley National Laboratory"/>
            <person name="Hensen N."/>
            <person name="Bonometti L."/>
            <person name="Westerberg I."/>
            <person name="Brannstrom I.O."/>
            <person name="Guillou S."/>
            <person name="Cros-Aarteil S."/>
            <person name="Calhoun S."/>
            <person name="Haridas S."/>
            <person name="Kuo A."/>
            <person name="Mondo S."/>
            <person name="Pangilinan J."/>
            <person name="Riley R."/>
            <person name="Labutti K."/>
            <person name="Andreopoulos B."/>
            <person name="Lipzen A."/>
            <person name="Chen C."/>
            <person name="Yanf M."/>
            <person name="Daum C."/>
            <person name="Ng V."/>
            <person name="Clum A."/>
            <person name="Steindorff A."/>
            <person name="Ohm R."/>
            <person name="Martin F."/>
            <person name="Silar P."/>
            <person name="Natvig D."/>
            <person name="Lalanne C."/>
            <person name="Gautier V."/>
            <person name="Ament-Velasquez S.L."/>
            <person name="Kruys A."/>
            <person name="Hutchinson M.I."/>
            <person name="Powell A.J."/>
            <person name="Barry K."/>
            <person name="Miller A.N."/>
            <person name="Grigoriev I.V."/>
            <person name="Debuchy R."/>
            <person name="Gladieux P."/>
            <person name="Thoren M.H."/>
            <person name="Johannesson H."/>
        </authorList>
    </citation>
    <scope>NUCLEOTIDE SEQUENCE</scope>
    <source>
        <strain evidence="5">SMH2532-1</strain>
    </source>
</reference>
<dbReference type="InterPro" id="IPR027417">
    <property type="entry name" value="P-loop_NTPase"/>
</dbReference>
<dbReference type="EMBL" id="JAULSV010000001">
    <property type="protein sequence ID" value="KAK0656595.1"/>
    <property type="molecule type" value="Genomic_DNA"/>
</dbReference>
<feature type="region of interest" description="Disordered" evidence="1">
    <location>
        <begin position="1241"/>
        <end position="1267"/>
    </location>
</feature>
<dbReference type="InterPro" id="IPR056073">
    <property type="entry name" value="DUF7656"/>
</dbReference>
<name>A0AA39YSE8_9PEZI</name>
<dbReference type="Pfam" id="PF24674">
    <property type="entry name" value="MACPF_SNTX"/>
    <property type="match status" value="1"/>
</dbReference>
<dbReference type="Gene3D" id="3.40.50.300">
    <property type="entry name" value="P-loop containing nucleotide triphosphate hydrolases"/>
    <property type="match status" value="1"/>
</dbReference>
<dbReference type="PANTHER" id="PTHR32046">
    <property type="entry name" value="G DOMAIN-CONTAINING PROTEIN"/>
    <property type="match status" value="1"/>
</dbReference>
<protein>
    <recommendedName>
        <fullName evidence="7">G domain-containing protein</fullName>
    </recommendedName>
</protein>
<organism evidence="5 6">
    <name type="scientific">Cercophora newfieldiana</name>
    <dbReference type="NCBI Taxonomy" id="92897"/>
    <lineage>
        <taxon>Eukaryota</taxon>
        <taxon>Fungi</taxon>
        <taxon>Dikarya</taxon>
        <taxon>Ascomycota</taxon>
        <taxon>Pezizomycotina</taxon>
        <taxon>Sordariomycetes</taxon>
        <taxon>Sordariomycetidae</taxon>
        <taxon>Sordariales</taxon>
        <taxon>Lasiosphaeriaceae</taxon>
        <taxon>Cercophora</taxon>
    </lineage>
</organism>
<feature type="compositionally biased region" description="Polar residues" evidence="1">
    <location>
        <begin position="1247"/>
        <end position="1267"/>
    </location>
</feature>
<feature type="region of interest" description="Disordered" evidence="1">
    <location>
        <begin position="1183"/>
        <end position="1220"/>
    </location>
</feature>